<gene>
    <name evidence="2" type="ORF">PFISCL1PPCAC_17605</name>
</gene>
<feature type="non-terminal residue" evidence="2">
    <location>
        <position position="1"/>
    </location>
</feature>
<organism evidence="2 3">
    <name type="scientific">Pristionchus fissidentatus</name>
    <dbReference type="NCBI Taxonomy" id="1538716"/>
    <lineage>
        <taxon>Eukaryota</taxon>
        <taxon>Metazoa</taxon>
        <taxon>Ecdysozoa</taxon>
        <taxon>Nematoda</taxon>
        <taxon>Chromadorea</taxon>
        <taxon>Rhabditida</taxon>
        <taxon>Rhabditina</taxon>
        <taxon>Diplogasteromorpha</taxon>
        <taxon>Diplogasteroidea</taxon>
        <taxon>Neodiplogasteridae</taxon>
        <taxon>Pristionchus</taxon>
    </lineage>
</organism>
<evidence type="ECO:0000313" key="2">
    <source>
        <dbReference type="EMBL" id="GMT26308.1"/>
    </source>
</evidence>
<accession>A0AAV5W772</accession>
<comment type="caution">
    <text evidence="2">The sequence shown here is derived from an EMBL/GenBank/DDBJ whole genome shotgun (WGS) entry which is preliminary data.</text>
</comment>
<reference evidence="2" key="1">
    <citation type="submission" date="2023-10" db="EMBL/GenBank/DDBJ databases">
        <title>Genome assembly of Pristionchus species.</title>
        <authorList>
            <person name="Yoshida K."/>
            <person name="Sommer R.J."/>
        </authorList>
    </citation>
    <scope>NUCLEOTIDE SEQUENCE</scope>
    <source>
        <strain evidence="2">RS5133</strain>
    </source>
</reference>
<feature type="non-terminal residue" evidence="2">
    <location>
        <position position="201"/>
    </location>
</feature>
<sequence length="201" mass="23405">DIYTLHNLERVAALLVPLKFNTVEFIMLRNNHGDISAAFDSATLVSGLRAAGVEKIILDCYSYCRDLRTPSIWQTRRNYAVYSHDGFLLTLGYGGFSRVQIHEEAFDTCTRLCSKQFQALLSVHPTVASVVELVKKETPQPPPQSEEERNLEKRKREEKRMRRQQVEEREKDDERDEEIEVLREVLIDREEGLEQANRQRI</sequence>
<dbReference type="Proteomes" id="UP001432322">
    <property type="component" value="Unassembled WGS sequence"/>
</dbReference>
<dbReference type="EMBL" id="BTSY01000005">
    <property type="protein sequence ID" value="GMT26308.1"/>
    <property type="molecule type" value="Genomic_DNA"/>
</dbReference>
<dbReference type="AlphaFoldDB" id="A0AAV5W772"/>
<feature type="compositionally biased region" description="Basic and acidic residues" evidence="1">
    <location>
        <begin position="146"/>
        <end position="169"/>
    </location>
</feature>
<keyword evidence="3" id="KW-1185">Reference proteome</keyword>
<name>A0AAV5W772_9BILA</name>
<proteinExistence type="predicted"/>
<evidence type="ECO:0000256" key="1">
    <source>
        <dbReference type="SAM" id="MobiDB-lite"/>
    </source>
</evidence>
<feature type="region of interest" description="Disordered" evidence="1">
    <location>
        <begin position="135"/>
        <end position="177"/>
    </location>
</feature>
<protein>
    <submittedName>
        <fullName evidence="2">Uncharacterized protein</fullName>
    </submittedName>
</protein>
<evidence type="ECO:0000313" key="3">
    <source>
        <dbReference type="Proteomes" id="UP001432322"/>
    </source>
</evidence>